<proteinExistence type="predicted"/>
<dbReference type="RefSeq" id="WP_155061881.1">
    <property type="nucleotide sequence ID" value="NZ_CABJBH010000003.1"/>
</dbReference>
<comment type="caution">
    <text evidence="1">The sequence shown here is derived from an EMBL/GenBank/DDBJ whole genome shotgun (WGS) entry which is preliminary data.</text>
</comment>
<dbReference type="EMBL" id="WMQE01000019">
    <property type="protein sequence ID" value="MTK21610.1"/>
    <property type="molecule type" value="Genomic_DNA"/>
</dbReference>
<accession>A0A173RLS1</accession>
<reference evidence="1 2" key="1">
    <citation type="journal article" date="2019" name="Nat. Med.">
        <title>A library of human gut bacterial isolates paired with longitudinal multiomics data enables mechanistic microbiome research.</title>
        <authorList>
            <person name="Poyet M."/>
            <person name="Groussin M."/>
            <person name="Gibbons S.M."/>
            <person name="Avila-Pacheco J."/>
            <person name="Jiang X."/>
            <person name="Kearney S.M."/>
            <person name="Perrotta A.R."/>
            <person name="Berdy B."/>
            <person name="Zhao S."/>
            <person name="Lieberman T.D."/>
            <person name="Swanson P.K."/>
            <person name="Smith M."/>
            <person name="Roesemann S."/>
            <person name="Alexander J.E."/>
            <person name="Rich S.A."/>
            <person name="Livny J."/>
            <person name="Vlamakis H."/>
            <person name="Clish C."/>
            <person name="Bullock K."/>
            <person name="Deik A."/>
            <person name="Scott J."/>
            <person name="Pierce K.A."/>
            <person name="Xavier R.J."/>
            <person name="Alm E.J."/>
        </authorList>
    </citation>
    <scope>NUCLEOTIDE SEQUENCE [LARGE SCALE GENOMIC DNA]</scope>
    <source>
        <strain evidence="1 2">BIOML-A198</strain>
    </source>
</reference>
<gene>
    <name evidence="1" type="ORF">GMA92_09270</name>
</gene>
<evidence type="ECO:0000313" key="1">
    <source>
        <dbReference type="EMBL" id="MTK21610.1"/>
    </source>
</evidence>
<dbReference type="AlphaFoldDB" id="A0A173RLS1"/>
<dbReference type="Proteomes" id="UP000487649">
    <property type="component" value="Unassembled WGS sequence"/>
</dbReference>
<dbReference type="OrthoDB" id="1653468at2"/>
<sequence>MKEKQQVNCATCEHNVFNVCMSYHGYYFHGEAIGDEEVECEDWVLNPYSYPTQLKLKK</sequence>
<protein>
    <submittedName>
        <fullName evidence="1">Uncharacterized protein</fullName>
    </submittedName>
</protein>
<organism evidence="1 2">
    <name type="scientific">Turicibacter sanguinis</name>
    <dbReference type="NCBI Taxonomy" id="154288"/>
    <lineage>
        <taxon>Bacteria</taxon>
        <taxon>Bacillati</taxon>
        <taxon>Bacillota</taxon>
        <taxon>Erysipelotrichia</taxon>
        <taxon>Erysipelotrichales</taxon>
        <taxon>Turicibacteraceae</taxon>
        <taxon>Turicibacter</taxon>
    </lineage>
</organism>
<dbReference type="GeneID" id="60059440"/>
<name>A0A173RLS1_9FIRM</name>
<evidence type="ECO:0000313" key="2">
    <source>
        <dbReference type="Proteomes" id="UP000487649"/>
    </source>
</evidence>